<evidence type="ECO:0000256" key="7">
    <source>
        <dbReference type="PROSITE-ProRule" id="PRU00339"/>
    </source>
</evidence>
<dbReference type="SMART" id="SM00387">
    <property type="entry name" value="HATPase_c"/>
    <property type="match status" value="1"/>
</dbReference>
<keyword evidence="5" id="KW-0804">Transcription</keyword>
<dbReference type="InterPro" id="IPR011006">
    <property type="entry name" value="CheY-like_superfamily"/>
</dbReference>
<feature type="domain" description="Histidine kinase" evidence="9">
    <location>
        <begin position="476"/>
        <end position="697"/>
    </location>
</feature>
<dbReference type="PROSITE" id="PS50005">
    <property type="entry name" value="TPR"/>
    <property type="match status" value="2"/>
</dbReference>
<feature type="repeat" description="TPR" evidence="7">
    <location>
        <begin position="197"/>
        <end position="230"/>
    </location>
</feature>
<evidence type="ECO:0000259" key="8">
    <source>
        <dbReference type="PROSITE" id="PS01124"/>
    </source>
</evidence>
<evidence type="ECO:0000259" key="9">
    <source>
        <dbReference type="PROSITE" id="PS50109"/>
    </source>
</evidence>
<keyword evidence="4" id="KW-0805">Transcription regulation</keyword>
<dbReference type="InterPro" id="IPR036097">
    <property type="entry name" value="HisK_dim/P_sf"/>
</dbReference>
<feature type="modified residue" description="4-aspartylphosphate" evidence="6">
    <location>
        <position position="789"/>
    </location>
</feature>
<accession>A0ABR7QTJ1</accession>
<keyword evidence="7" id="KW-0802">TPR repeat</keyword>
<dbReference type="InterPro" id="IPR009057">
    <property type="entry name" value="Homeodomain-like_sf"/>
</dbReference>
<feature type="domain" description="HTH araC/xylS-type" evidence="8">
    <location>
        <begin position="888"/>
        <end position="986"/>
    </location>
</feature>
<dbReference type="CDD" id="cd00082">
    <property type="entry name" value="HisKA"/>
    <property type="match status" value="1"/>
</dbReference>
<dbReference type="Gene3D" id="3.40.50.2300">
    <property type="match status" value="1"/>
</dbReference>
<dbReference type="InterPro" id="IPR004358">
    <property type="entry name" value="Sig_transdc_His_kin-like_C"/>
</dbReference>
<dbReference type="PROSITE" id="PS50109">
    <property type="entry name" value="HIS_KIN"/>
    <property type="match status" value="1"/>
</dbReference>
<dbReference type="SMART" id="SM00448">
    <property type="entry name" value="REC"/>
    <property type="match status" value="1"/>
</dbReference>
<evidence type="ECO:0000256" key="3">
    <source>
        <dbReference type="ARBA" id="ARBA00022553"/>
    </source>
</evidence>
<feature type="domain" description="Response regulatory" evidence="10">
    <location>
        <begin position="741"/>
        <end position="856"/>
    </location>
</feature>
<dbReference type="PROSITE" id="PS50110">
    <property type="entry name" value="RESPONSE_REGULATORY"/>
    <property type="match status" value="1"/>
</dbReference>
<dbReference type="CDD" id="cd17574">
    <property type="entry name" value="REC_OmpR"/>
    <property type="match status" value="1"/>
</dbReference>
<evidence type="ECO:0000313" key="12">
    <source>
        <dbReference type="Proteomes" id="UP000618952"/>
    </source>
</evidence>
<dbReference type="Pfam" id="PF02518">
    <property type="entry name" value="HATPase_c"/>
    <property type="match status" value="1"/>
</dbReference>
<feature type="repeat" description="TPR" evidence="7">
    <location>
        <begin position="157"/>
        <end position="190"/>
    </location>
</feature>
<dbReference type="PANTHER" id="PTHR43547:SF2">
    <property type="entry name" value="HYBRID SIGNAL TRANSDUCTION HISTIDINE KINASE C"/>
    <property type="match status" value="1"/>
</dbReference>
<dbReference type="Pfam" id="PF00512">
    <property type="entry name" value="HisKA"/>
    <property type="match status" value="1"/>
</dbReference>
<reference evidence="11 12" key="1">
    <citation type="submission" date="2020-08" db="EMBL/GenBank/DDBJ databases">
        <title>Arenibacter gaetbuli sp. nov., isolated from a sand dune.</title>
        <authorList>
            <person name="Park S."/>
            <person name="Yoon J.-H."/>
        </authorList>
    </citation>
    <scope>NUCLEOTIDE SEQUENCE [LARGE SCALE GENOMIC DNA]</scope>
    <source>
        <strain evidence="11 12">BSSL-BM3</strain>
    </source>
</reference>
<dbReference type="InterPro" id="IPR003594">
    <property type="entry name" value="HATPase_dom"/>
</dbReference>
<dbReference type="PROSITE" id="PS01124">
    <property type="entry name" value="HTH_ARAC_FAMILY_2"/>
    <property type="match status" value="1"/>
</dbReference>
<organism evidence="11 12">
    <name type="scientific">Arenibacter arenosicollis</name>
    <dbReference type="NCBI Taxonomy" id="2762274"/>
    <lineage>
        <taxon>Bacteria</taxon>
        <taxon>Pseudomonadati</taxon>
        <taxon>Bacteroidota</taxon>
        <taxon>Flavobacteriia</taxon>
        <taxon>Flavobacteriales</taxon>
        <taxon>Flavobacteriaceae</taxon>
        <taxon>Arenibacter</taxon>
    </lineage>
</organism>
<proteinExistence type="predicted"/>
<dbReference type="Pfam" id="PF12833">
    <property type="entry name" value="HTH_18"/>
    <property type="match status" value="1"/>
</dbReference>
<dbReference type="Proteomes" id="UP000618952">
    <property type="component" value="Unassembled WGS sequence"/>
</dbReference>
<dbReference type="Gene3D" id="1.25.40.10">
    <property type="entry name" value="Tetratricopeptide repeat domain"/>
    <property type="match status" value="2"/>
</dbReference>
<protein>
    <recommendedName>
        <fullName evidence="2">histidine kinase</fullName>
        <ecNumber evidence="2">2.7.13.3</ecNumber>
    </recommendedName>
</protein>
<dbReference type="Pfam" id="PF13374">
    <property type="entry name" value="TPR_10"/>
    <property type="match status" value="1"/>
</dbReference>
<dbReference type="SUPFAM" id="SSF55874">
    <property type="entry name" value="ATPase domain of HSP90 chaperone/DNA topoisomerase II/histidine kinase"/>
    <property type="match status" value="1"/>
</dbReference>
<dbReference type="InterPro" id="IPR019734">
    <property type="entry name" value="TPR_rpt"/>
</dbReference>
<evidence type="ECO:0000256" key="6">
    <source>
        <dbReference type="PROSITE-ProRule" id="PRU00169"/>
    </source>
</evidence>
<dbReference type="EC" id="2.7.13.3" evidence="2"/>
<evidence type="ECO:0000256" key="4">
    <source>
        <dbReference type="ARBA" id="ARBA00023015"/>
    </source>
</evidence>
<dbReference type="SUPFAM" id="SSF48452">
    <property type="entry name" value="TPR-like"/>
    <property type="match status" value="2"/>
</dbReference>
<dbReference type="SUPFAM" id="SSF47384">
    <property type="entry name" value="Homodimeric domain of signal transducing histidine kinase"/>
    <property type="match status" value="1"/>
</dbReference>
<dbReference type="SMART" id="SM00388">
    <property type="entry name" value="HisKA"/>
    <property type="match status" value="1"/>
</dbReference>
<keyword evidence="12" id="KW-1185">Reference proteome</keyword>
<evidence type="ECO:0000256" key="2">
    <source>
        <dbReference type="ARBA" id="ARBA00012438"/>
    </source>
</evidence>
<comment type="caution">
    <text evidence="11">The sequence shown here is derived from an EMBL/GenBank/DDBJ whole genome shotgun (WGS) entry which is preliminary data.</text>
</comment>
<name>A0ABR7QTJ1_9FLAO</name>
<dbReference type="PANTHER" id="PTHR43547">
    <property type="entry name" value="TWO-COMPONENT HISTIDINE KINASE"/>
    <property type="match status" value="1"/>
</dbReference>
<keyword evidence="3 6" id="KW-0597">Phosphoprotein</keyword>
<dbReference type="Gene3D" id="3.30.565.10">
    <property type="entry name" value="Histidine kinase-like ATPase, C-terminal domain"/>
    <property type="match status" value="1"/>
</dbReference>
<dbReference type="RefSeq" id="WP_187588400.1">
    <property type="nucleotide sequence ID" value="NZ_JACLHY010000038.1"/>
</dbReference>
<dbReference type="InterPro" id="IPR011990">
    <property type="entry name" value="TPR-like_helical_dom_sf"/>
</dbReference>
<dbReference type="InterPro" id="IPR001789">
    <property type="entry name" value="Sig_transdc_resp-reg_receiver"/>
</dbReference>
<dbReference type="SMART" id="SM00028">
    <property type="entry name" value="TPR"/>
    <property type="match status" value="8"/>
</dbReference>
<dbReference type="InterPro" id="IPR036890">
    <property type="entry name" value="HATPase_C_sf"/>
</dbReference>
<dbReference type="InterPro" id="IPR005467">
    <property type="entry name" value="His_kinase_dom"/>
</dbReference>
<comment type="catalytic activity">
    <reaction evidence="1">
        <text>ATP + protein L-histidine = ADP + protein N-phospho-L-histidine.</text>
        <dbReference type="EC" id="2.7.13.3"/>
    </reaction>
</comment>
<evidence type="ECO:0000256" key="5">
    <source>
        <dbReference type="ARBA" id="ARBA00023163"/>
    </source>
</evidence>
<sequence>MRHLLMLLMFVNYGLFAQQHKIDSLNALLLTSRDSPKVDIFLQLVEQYNYLNDERAITLAKQANNLAKQLSYKEGEIRSYYELGRLTYNKGERNNAWGHYEKGMGLARVLEDQSLIALGYKLMSGYYEQENNLPKALEYIALSLAIYADLDQKKGMASCFHFFGIFYYRLAEYDKALSYYFKALEIREILHDYRGMSVVYTNIGNIYLLTSKLEKAKDYFLKSLTLSIDIDDKKGVMSSLLRLGVANQKMGKYDKAREYYGEALISAKELNTKLDEAILLGNMGSTLRSQGKFSESLTYLFAALEIKKNIGIKPSMAHTYNDISESYFDMGRPLEAKKYAQEAIATSEGVDINQQWVGYKLLAQSVQSLGDLTKAYDYLEQSYKLKDSIYTIKAKAKIDELEIQYETRKKEEEILLLKEQRQTADFKRKAYLAGGVLTSFILFLMFNQQRLKTGKNRALLIKEQEVDQMKSKFFANISHEFRTPLTLILGPIETMLSETDDLKVKYSLAVMKKNANRLLKLINQLLDLSKLEAGKFKLIMAEEDIIPIVRGVAMAFHSLAELKEIDLQIHTDSGHLKVFVDREKLEIMLVNLLSNAFKFTPQGGTVKVQVHTNVADSRANSFTISVSDTGVGIQEKDIAHIFNRFYQSTKGEENGYTGTGIGLALTKELVDLHKGAIKVVSQVGIGTNITIELPVRKEQFKAVEIMTSAPILNKEHESKINAFTEIDFSDDDKVVNRSKPQLLLVEDNMDVMHYLKDVFLEEYRILQAYDGEQGIEMAQEHIPDLIISDVMMPKKDGYAVCKTLKQDEKTSHIPIILLTAKASLEDKMEGLETRADDYMTKPFVPKELILKVNNLIASRKKLREKYKHEAMLKPSDVAVNSVDEAFLEKTIKAVEENMGDEEFSVEQLAYAIGMSRSQLHRKLKALLDQSPNQLIRTFRLQRAHDLLKQNAATSSEIAYQVGFSSPSYFTKCFHEQYGCTPSEISK</sequence>
<dbReference type="Pfam" id="PF13424">
    <property type="entry name" value="TPR_12"/>
    <property type="match status" value="2"/>
</dbReference>
<evidence type="ECO:0000259" key="10">
    <source>
        <dbReference type="PROSITE" id="PS50110"/>
    </source>
</evidence>
<evidence type="ECO:0000313" key="11">
    <source>
        <dbReference type="EMBL" id="MBC8770512.1"/>
    </source>
</evidence>
<gene>
    <name evidence="11" type="ORF">H4O18_21135</name>
</gene>
<dbReference type="Pfam" id="PF00072">
    <property type="entry name" value="Response_reg"/>
    <property type="match status" value="1"/>
</dbReference>
<dbReference type="PRINTS" id="PR00344">
    <property type="entry name" value="BCTRLSENSOR"/>
</dbReference>
<dbReference type="EMBL" id="JACLHY010000038">
    <property type="protein sequence ID" value="MBC8770512.1"/>
    <property type="molecule type" value="Genomic_DNA"/>
</dbReference>
<dbReference type="SUPFAM" id="SSF46689">
    <property type="entry name" value="Homeodomain-like"/>
    <property type="match status" value="1"/>
</dbReference>
<dbReference type="Gene3D" id="1.10.287.130">
    <property type="match status" value="1"/>
</dbReference>
<dbReference type="SUPFAM" id="SSF52172">
    <property type="entry name" value="CheY-like"/>
    <property type="match status" value="1"/>
</dbReference>
<dbReference type="SMART" id="SM00342">
    <property type="entry name" value="HTH_ARAC"/>
    <property type="match status" value="1"/>
</dbReference>
<dbReference type="InterPro" id="IPR018060">
    <property type="entry name" value="HTH_AraC"/>
</dbReference>
<evidence type="ECO:0000256" key="1">
    <source>
        <dbReference type="ARBA" id="ARBA00000085"/>
    </source>
</evidence>
<dbReference type="Gene3D" id="1.10.10.60">
    <property type="entry name" value="Homeodomain-like"/>
    <property type="match status" value="1"/>
</dbReference>
<dbReference type="InterPro" id="IPR003661">
    <property type="entry name" value="HisK_dim/P_dom"/>
</dbReference>